<reference evidence="2 3" key="1">
    <citation type="submission" date="2019-02" db="EMBL/GenBank/DDBJ databases">
        <title>Genome sequencing of the rare red list fungi Dentipellis fragilis.</title>
        <authorList>
            <person name="Buettner E."/>
            <person name="Kellner H."/>
        </authorList>
    </citation>
    <scope>NUCLEOTIDE SEQUENCE [LARGE SCALE GENOMIC DNA]</scope>
    <source>
        <strain evidence="2 3">DSM 105465</strain>
    </source>
</reference>
<dbReference type="EMBL" id="SEOQ01000364">
    <property type="protein sequence ID" value="TFY64693.1"/>
    <property type="molecule type" value="Genomic_DNA"/>
</dbReference>
<evidence type="ECO:0000313" key="3">
    <source>
        <dbReference type="Proteomes" id="UP000298327"/>
    </source>
</evidence>
<dbReference type="OrthoDB" id="61113at2759"/>
<proteinExistence type="predicted"/>
<feature type="region of interest" description="Disordered" evidence="1">
    <location>
        <begin position="1"/>
        <end position="23"/>
    </location>
</feature>
<keyword evidence="3" id="KW-1185">Reference proteome</keyword>
<dbReference type="Proteomes" id="UP000298327">
    <property type="component" value="Unassembled WGS sequence"/>
</dbReference>
<gene>
    <name evidence="2" type="ORF">EVG20_g5859</name>
</gene>
<evidence type="ECO:0000256" key="1">
    <source>
        <dbReference type="SAM" id="MobiDB-lite"/>
    </source>
</evidence>
<evidence type="ECO:0008006" key="4">
    <source>
        <dbReference type="Google" id="ProtNLM"/>
    </source>
</evidence>
<sequence>MPRRYRRTGVTDDQHQDFSPGRAAQTASEEYYHGFYCPWRSPGDAGMSQRCQQSAVAIFVIDAQIEHAVALLVRAFEGVDRFNDFILDTSLESMTGGNPSFQAPLFRSMVRAGALEGSFYIAAPHDEPEDAFATIGIWFGPAAGMIFDIIYCGGSEAQRAEGWDDLFKAFPDETRKWWTDVFHPRHDQILDDLLGPEVLTRIRGSPTSSQQIRSTSGRATGLLWCAPSAKEYIHYLRPQNLSDLRVCGKATRGGKIVALATQSHSNTAWYRGLGFKVIGESEIPAPTGNWPDVFLTWGDGESEI</sequence>
<dbReference type="STRING" id="205917.A0A4Y9YSG3"/>
<dbReference type="AlphaFoldDB" id="A0A4Y9YSG3"/>
<comment type="caution">
    <text evidence="2">The sequence shown here is derived from an EMBL/GenBank/DDBJ whole genome shotgun (WGS) entry which is preliminary data.</text>
</comment>
<protein>
    <recommendedName>
        <fullName evidence="4">N-acetyltransferase domain-containing protein</fullName>
    </recommendedName>
</protein>
<name>A0A4Y9YSG3_9AGAM</name>
<evidence type="ECO:0000313" key="2">
    <source>
        <dbReference type="EMBL" id="TFY64693.1"/>
    </source>
</evidence>
<organism evidence="2 3">
    <name type="scientific">Dentipellis fragilis</name>
    <dbReference type="NCBI Taxonomy" id="205917"/>
    <lineage>
        <taxon>Eukaryota</taxon>
        <taxon>Fungi</taxon>
        <taxon>Dikarya</taxon>
        <taxon>Basidiomycota</taxon>
        <taxon>Agaricomycotina</taxon>
        <taxon>Agaricomycetes</taxon>
        <taxon>Russulales</taxon>
        <taxon>Hericiaceae</taxon>
        <taxon>Dentipellis</taxon>
    </lineage>
</organism>
<accession>A0A4Y9YSG3</accession>